<reference evidence="2" key="1">
    <citation type="submission" date="2017-05" db="EMBL/GenBank/DDBJ databases">
        <title>Physiological properties and genetic analysis related to exopolysaccharide production of fresh-water unicellular cyanobacterium Aphanothece sacrum, Suizenji Nori, that has been cultured as a food source in Japan.</title>
        <authorList>
            <person name="Kanesaki Y."/>
            <person name="Yoshikawa S."/>
            <person name="Ohki K."/>
        </authorList>
    </citation>
    <scope>NUCLEOTIDE SEQUENCE [LARGE SCALE GENOMIC DNA]</scope>
    <source>
        <strain evidence="2">FPU1</strain>
    </source>
</reference>
<dbReference type="AlphaFoldDB" id="A0A401IJY4"/>
<organism evidence="1 2">
    <name type="scientific">Aphanothece sacrum FPU1</name>
    <dbReference type="NCBI Taxonomy" id="1920663"/>
    <lineage>
        <taxon>Bacteria</taxon>
        <taxon>Bacillati</taxon>
        <taxon>Cyanobacteriota</taxon>
        <taxon>Cyanophyceae</taxon>
        <taxon>Oscillatoriophycideae</taxon>
        <taxon>Chroococcales</taxon>
        <taxon>Aphanothecaceae</taxon>
        <taxon>Aphanothece</taxon>
    </lineage>
</organism>
<comment type="caution">
    <text evidence="1">The sequence shown here is derived from an EMBL/GenBank/DDBJ whole genome shotgun (WGS) entry which is preliminary data.</text>
</comment>
<dbReference type="Proteomes" id="UP000287247">
    <property type="component" value="Unassembled WGS sequence"/>
</dbReference>
<evidence type="ECO:0000313" key="2">
    <source>
        <dbReference type="Proteomes" id="UP000287247"/>
    </source>
</evidence>
<accession>A0A401IJY4</accession>
<name>A0A401IJY4_APHSA</name>
<dbReference type="RefSeq" id="WP_172957587.1">
    <property type="nucleotide sequence ID" value="NZ_BDQK01000013.1"/>
</dbReference>
<proteinExistence type="predicted"/>
<gene>
    <name evidence="1" type="ORF">AsFPU1_2983</name>
</gene>
<evidence type="ECO:0000313" key="1">
    <source>
        <dbReference type="EMBL" id="GBF81569.1"/>
    </source>
</evidence>
<sequence>MDYLDQVLEKLREWAQKLIETLLGPQAEPEPELIPIPVNDPHRRR</sequence>
<keyword evidence="2" id="KW-1185">Reference proteome</keyword>
<protein>
    <submittedName>
        <fullName evidence="1">Uncharacterized protein</fullName>
    </submittedName>
</protein>
<dbReference type="EMBL" id="BDQK01000013">
    <property type="protein sequence ID" value="GBF81569.1"/>
    <property type="molecule type" value="Genomic_DNA"/>
</dbReference>